<comment type="caution">
    <text evidence="8">The sequence shown here is derived from an EMBL/GenBank/DDBJ whole genome shotgun (WGS) entry which is preliminary data.</text>
</comment>
<sequence>MEMESSQCSSGCQSGWTLYLDHYSNGGADHHRQCCSPPCKNNEVDDSMVSDASSGPPPHLHDVDDEDEELRDQTRRRRQQRRHRHHLLGCHADYDDSGSSGGSRSVGFGSSAAWSMSSHGLAEAKRSRRKRRAIAGDDVNPAVVLVLRHRDHDSGDDLDDTASSSAVSSLQPGSCAFSARHLQQWSSAVQGTTILQTGDANAMLHRNIRN</sequence>
<evidence type="ECO:0000256" key="3">
    <source>
        <dbReference type="ARBA" id="ARBA00022712"/>
    </source>
</evidence>
<feature type="region of interest" description="Disordered" evidence="7">
    <location>
        <begin position="45"/>
        <end position="105"/>
    </location>
</feature>
<dbReference type="AlphaFoldDB" id="A0A6G1C144"/>
<evidence type="ECO:0000313" key="8">
    <source>
        <dbReference type="EMBL" id="KAF0893882.1"/>
    </source>
</evidence>
<proteinExistence type="inferred from homology"/>
<evidence type="ECO:0000256" key="4">
    <source>
        <dbReference type="ARBA" id="ARBA00022864"/>
    </source>
</evidence>
<dbReference type="GO" id="GO:0005737">
    <property type="term" value="C:cytoplasm"/>
    <property type="evidence" value="ECO:0007669"/>
    <property type="project" value="UniProtKB-SubCell"/>
</dbReference>
<keyword evidence="5" id="KW-0539">Nucleus</keyword>
<keyword evidence="2" id="KW-0963">Cytoplasm</keyword>
<protein>
    <submittedName>
        <fullName evidence="8">Uncharacterized protein</fullName>
    </submittedName>
</protein>
<dbReference type="EMBL" id="SPHZ02000011">
    <property type="protein sequence ID" value="KAF0893882.1"/>
    <property type="molecule type" value="Genomic_DNA"/>
</dbReference>
<dbReference type="GO" id="GO:0009691">
    <property type="term" value="P:cytokinin biosynthetic process"/>
    <property type="evidence" value="ECO:0007669"/>
    <property type="project" value="UniProtKB-KW"/>
</dbReference>
<evidence type="ECO:0000256" key="6">
    <source>
        <dbReference type="ARBA" id="ARBA00024199"/>
    </source>
</evidence>
<name>A0A6G1C144_9ORYZ</name>
<reference evidence="8 9" key="1">
    <citation type="submission" date="2019-11" db="EMBL/GenBank/DDBJ databases">
        <title>Whole genome sequence of Oryza granulata.</title>
        <authorList>
            <person name="Li W."/>
        </authorList>
    </citation>
    <scope>NUCLEOTIDE SEQUENCE [LARGE SCALE GENOMIC DNA]</scope>
    <source>
        <strain evidence="9">cv. Menghai</strain>
        <tissue evidence="8">Leaf</tissue>
    </source>
</reference>
<comment type="similarity">
    <text evidence="6">Belongs to the SOFL plant protein family.</text>
</comment>
<dbReference type="GO" id="GO:0009736">
    <property type="term" value="P:cytokinin-activated signaling pathway"/>
    <property type="evidence" value="ECO:0007669"/>
    <property type="project" value="UniProtKB-KW"/>
</dbReference>
<gene>
    <name evidence="8" type="ORF">E2562_031417</name>
</gene>
<dbReference type="PANTHER" id="PTHR33347:SF1">
    <property type="entry name" value="PROTEIN SOB FIVE-LIKE 5"/>
    <property type="match status" value="1"/>
</dbReference>
<evidence type="ECO:0000313" key="9">
    <source>
        <dbReference type="Proteomes" id="UP000479710"/>
    </source>
</evidence>
<dbReference type="InterPro" id="IPR044670">
    <property type="entry name" value="SOFL"/>
</dbReference>
<keyword evidence="4" id="KW-0932">Cytokinin signaling pathway</keyword>
<dbReference type="PANTHER" id="PTHR33347">
    <property type="entry name" value="OSJNBA0091C07.3 PROTEIN"/>
    <property type="match status" value="1"/>
</dbReference>
<feature type="compositionally biased region" description="Basic residues" evidence="7">
    <location>
        <begin position="74"/>
        <end position="88"/>
    </location>
</feature>
<evidence type="ECO:0000256" key="1">
    <source>
        <dbReference type="ARBA" id="ARBA00004496"/>
    </source>
</evidence>
<keyword evidence="9" id="KW-1185">Reference proteome</keyword>
<dbReference type="OrthoDB" id="759087at2759"/>
<dbReference type="Proteomes" id="UP000479710">
    <property type="component" value="Unassembled WGS sequence"/>
</dbReference>
<comment type="subcellular location">
    <subcellularLocation>
        <location evidence="1">Cytoplasm</location>
    </subcellularLocation>
</comment>
<evidence type="ECO:0000256" key="5">
    <source>
        <dbReference type="ARBA" id="ARBA00023242"/>
    </source>
</evidence>
<evidence type="ECO:0000256" key="7">
    <source>
        <dbReference type="SAM" id="MobiDB-lite"/>
    </source>
</evidence>
<organism evidence="8 9">
    <name type="scientific">Oryza meyeriana var. granulata</name>
    <dbReference type="NCBI Taxonomy" id="110450"/>
    <lineage>
        <taxon>Eukaryota</taxon>
        <taxon>Viridiplantae</taxon>
        <taxon>Streptophyta</taxon>
        <taxon>Embryophyta</taxon>
        <taxon>Tracheophyta</taxon>
        <taxon>Spermatophyta</taxon>
        <taxon>Magnoliopsida</taxon>
        <taxon>Liliopsida</taxon>
        <taxon>Poales</taxon>
        <taxon>Poaceae</taxon>
        <taxon>BOP clade</taxon>
        <taxon>Oryzoideae</taxon>
        <taxon>Oryzeae</taxon>
        <taxon>Oryzinae</taxon>
        <taxon>Oryza</taxon>
        <taxon>Oryza meyeriana</taxon>
    </lineage>
</organism>
<accession>A0A6G1C144</accession>
<keyword evidence="3" id="KW-0203">Cytokinin biosynthesis</keyword>
<evidence type="ECO:0000256" key="2">
    <source>
        <dbReference type="ARBA" id="ARBA00022490"/>
    </source>
</evidence>